<dbReference type="AlphaFoldDB" id="A0AAD6WB95"/>
<evidence type="ECO:0000313" key="3">
    <source>
        <dbReference type="Proteomes" id="UP001164929"/>
    </source>
</evidence>
<evidence type="ECO:0000256" key="1">
    <source>
        <dbReference type="SAM" id="MobiDB-lite"/>
    </source>
</evidence>
<evidence type="ECO:0000313" key="2">
    <source>
        <dbReference type="EMBL" id="KAJ7004209.1"/>
    </source>
</evidence>
<sequence length="81" mass="9346">MERARVRMGKQSSLEEEHNNFTRAKKRRPNEVAFNAMEEDNSFFQPKERTSLEVRVNTLEPISSSSNSNSDIVAYRVSLVV</sequence>
<reference evidence="2" key="1">
    <citation type="journal article" date="2023" name="Mol. Ecol. Resour.">
        <title>Chromosome-level genome assembly of a triploid poplar Populus alba 'Berolinensis'.</title>
        <authorList>
            <person name="Chen S."/>
            <person name="Yu Y."/>
            <person name="Wang X."/>
            <person name="Wang S."/>
            <person name="Zhang T."/>
            <person name="Zhou Y."/>
            <person name="He R."/>
            <person name="Meng N."/>
            <person name="Wang Y."/>
            <person name="Liu W."/>
            <person name="Liu Z."/>
            <person name="Liu J."/>
            <person name="Guo Q."/>
            <person name="Huang H."/>
            <person name="Sederoff R.R."/>
            <person name="Wang G."/>
            <person name="Qu G."/>
            <person name="Chen S."/>
        </authorList>
    </citation>
    <scope>NUCLEOTIDE SEQUENCE</scope>
    <source>
        <strain evidence="2">SC-2020</strain>
    </source>
</reference>
<comment type="caution">
    <text evidence="2">The sequence shown here is derived from an EMBL/GenBank/DDBJ whole genome shotgun (WGS) entry which is preliminary data.</text>
</comment>
<protein>
    <submittedName>
        <fullName evidence="2">Uncharacterized protein</fullName>
    </submittedName>
</protein>
<dbReference type="Proteomes" id="UP001164929">
    <property type="component" value="Chromosome 3"/>
</dbReference>
<feature type="region of interest" description="Disordered" evidence="1">
    <location>
        <begin position="1"/>
        <end position="27"/>
    </location>
</feature>
<dbReference type="EMBL" id="JAQIZT010000003">
    <property type="protein sequence ID" value="KAJ7004209.1"/>
    <property type="molecule type" value="Genomic_DNA"/>
</dbReference>
<name>A0AAD6WB95_9ROSI</name>
<gene>
    <name evidence="2" type="ORF">NC653_009169</name>
</gene>
<accession>A0AAD6WB95</accession>
<keyword evidence="3" id="KW-1185">Reference proteome</keyword>
<organism evidence="2 3">
    <name type="scientific">Populus alba x Populus x berolinensis</name>
    <dbReference type="NCBI Taxonomy" id="444605"/>
    <lineage>
        <taxon>Eukaryota</taxon>
        <taxon>Viridiplantae</taxon>
        <taxon>Streptophyta</taxon>
        <taxon>Embryophyta</taxon>
        <taxon>Tracheophyta</taxon>
        <taxon>Spermatophyta</taxon>
        <taxon>Magnoliopsida</taxon>
        <taxon>eudicotyledons</taxon>
        <taxon>Gunneridae</taxon>
        <taxon>Pentapetalae</taxon>
        <taxon>rosids</taxon>
        <taxon>fabids</taxon>
        <taxon>Malpighiales</taxon>
        <taxon>Salicaceae</taxon>
        <taxon>Saliceae</taxon>
        <taxon>Populus</taxon>
    </lineage>
</organism>
<proteinExistence type="predicted"/>